<evidence type="ECO:0000313" key="3">
    <source>
        <dbReference type="Proteomes" id="UP001058514"/>
    </source>
</evidence>
<dbReference type="SMART" id="SM00530">
    <property type="entry name" value="HTH_XRE"/>
    <property type="match status" value="1"/>
</dbReference>
<dbReference type="InterPro" id="IPR010982">
    <property type="entry name" value="Lambda_DNA-bd_dom_sf"/>
</dbReference>
<proteinExistence type="predicted"/>
<evidence type="ECO:0000313" key="2">
    <source>
        <dbReference type="EMBL" id="UWQ42750.1"/>
    </source>
</evidence>
<keyword evidence="3" id="KW-1185">Reference proteome</keyword>
<sequence>MQDVAQNVKDLWHMALIHQKISALLADLNLSNRQAALKCGIPYGTFNSALKNEREIGWSTLDALSRGLGVSFRYFSSDTAGLELLPERQAGGPGSKAFEILNAQMQAAARSRQYSGCDVSLQDFLDWWFSNSGRLEGFDQLQHAVDMFDPPDPEGNRIQPIQSGRHSLASVCFEVSSSGQLRDTLNGFSDKLNADLVMAHSEAINRGEPVITHPSIDVKLLNGRRFTRQYRRVLAPVYLPDGKLLVANFSQDIKFG</sequence>
<dbReference type="Gene3D" id="1.10.260.40">
    <property type="entry name" value="lambda repressor-like DNA-binding domains"/>
    <property type="match status" value="1"/>
</dbReference>
<dbReference type="SUPFAM" id="SSF47413">
    <property type="entry name" value="lambda repressor-like DNA-binding domains"/>
    <property type="match status" value="1"/>
</dbReference>
<name>A0ABY5WMK4_9RHOB</name>
<feature type="domain" description="HTH cro/C1-type" evidence="1">
    <location>
        <begin position="21"/>
        <end position="75"/>
    </location>
</feature>
<evidence type="ECO:0000259" key="1">
    <source>
        <dbReference type="PROSITE" id="PS50943"/>
    </source>
</evidence>
<dbReference type="EMBL" id="CP081051">
    <property type="protein sequence ID" value="UWQ42750.1"/>
    <property type="molecule type" value="Genomic_DNA"/>
</dbReference>
<protein>
    <submittedName>
        <fullName evidence="2">Helix-turn-helix domain-containing protein</fullName>
    </submittedName>
</protein>
<dbReference type="CDD" id="cd00093">
    <property type="entry name" value="HTH_XRE"/>
    <property type="match status" value="1"/>
</dbReference>
<organism evidence="2 3">
    <name type="scientific">Leisingera aquaemixtae</name>
    <dbReference type="NCBI Taxonomy" id="1396826"/>
    <lineage>
        <taxon>Bacteria</taxon>
        <taxon>Pseudomonadati</taxon>
        <taxon>Pseudomonadota</taxon>
        <taxon>Alphaproteobacteria</taxon>
        <taxon>Rhodobacterales</taxon>
        <taxon>Roseobacteraceae</taxon>
        <taxon>Leisingera</taxon>
    </lineage>
</organism>
<gene>
    <name evidence="2" type="ORF">K3718_06590</name>
</gene>
<accession>A0ABY5WMK4</accession>
<dbReference type="Proteomes" id="UP001058514">
    <property type="component" value="Chromosome"/>
</dbReference>
<dbReference type="PROSITE" id="PS50943">
    <property type="entry name" value="HTH_CROC1"/>
    <property type="match status" value="1"/>
</dbReference>
<reference evidence="2" key="1">
    <citation type="submission" date="2021-08" db="EMBL/GenBank/DDBJ databases">
        <authorList>
            <person name="Nwanade C."/>
            <person name="Wang M."/>
            <person name="Masoudi A."/>
            <person name="Yu Z."/>
            <person name="Liu J."/>
        </authorList>
    </citation>
    <scope>NUCLEOTIDE SEQUENCE</scope>
    <source>
        <strain evidence="2">S166</strain>
    </source>
</reference>
<dbReference type="RefSeq" id="WP_141890621.1">
    <property type="nucleotide sequence ID" value="NZ_CP041159.1"/>
</dbReference>
<dbReference type="InterPro" id="IPR001387">
    <property type="entry name" value="Cro/C1-type_HTH"/>
</dbReference>